<keyword evidence="3" id="KW-1185">Reference proteome</keyword>
<proteinExistence type="predicted"/>
<organism evidence="2 3">
    <name type="scientific">Durusdinium trenchii</name>
    <dbReference type="NCBI Taxonomy" id="1381693"/>
    <lineage>
        <taxon>Eukaryota</taxon>
        <taxon>Sar</taxon>
        <taxon>Alveolata</taxon>
        <taxon>Dinophyceae</taxon>
        <taxon>Suessiales</taxon>
        <taxon>Symbiodiniaceae</taxon>
        <taxon>Durusdinium</taxon>
    </lineage>
</organism>
<gene>
    <name evidence="2" type="ORF">SCF082_LOCUS15237</name>
</gene>
<evidence type="ECO:0000313" key="3">
    <source>
        <dbReference type="Proteomes" id="UP001642464"/>
    </source>
</evidence>
<feature type="chain" id="PRO_5045945030" evidence="1">
    <location>
        <begin position="17"/>
        <end position="114"/>
    </location>
</feature>
<name>A0ABP0K334_9DINO</name>
<dbReference type="EMBL" id="CAXAMM010009724">
    <property type="protein sequence ID" value="CAK9021196.1"/>
    <property type="molecule type" value="Genomic_DNA"/>
</dbReference>
<sequence length="114" mass="11752">MAALAALRSSAMLVLCESEAAMARKAVVLQGLRCRAAEMALQAVATLAEEGLLPTVSLVLDRTWDLRLCQAPSLVCGLGFSEGGSGPASPAWLAAGGGLALLHLLSLHRSSLRL</sequence>
<feature type="signal peptide" evidence="1">
    <location>
        <begin position="1"/>
        <end position="16"/>
    </location>
</feature>
<comment type="caution">
    <text evidence="2">The sequence shown here is derived from an EMBL/GenBank/DDBJ whole genome shotgun (WGS) entry which is preliminary data.</text>
</comment>
<dbReference type="Proteomes" id="UP001642464">
    <property type="component" value="Unassembled WGS sequence"/>
</dbReference>
<evidence type="ECO:0000313" key="2">
    <source>
        <dbReference type="EMBL" id="CAK9021196.1"/>
    </source>
</evidence>
<keyword evidence="1" id="KW-0732">Signal</keyword>
<evidence type="ECO:0000256" key="1">
    <source>
        <dbReference type="SAM" id="SignalP"/>
    </source>
</evidence>
<reference evidence="2 3" key="1">
    <citation type="submission" date="2024-02" db="EMBL/GenBank/DDBJ databases">
        <authorList>
            <person name="Chen Y."/>
            <person name="Shah S."/>
            <person name="Dougan E. K."/>
            <person name="Thang M."/>
            <person name="Chan C."/>
        </authorList>
    </citation>
    <scope>NUCLEOTIDE SEQUENCE [LARGE SCALE GENOMIC DNA]</scope>
</reference>
<protein>
    <submittedName>
        <fullName evidence="2">Uncharacterized protein</fullName>
    </submittedName>
</protein>
<accession>A0ABP0K334</accession>